<dbReference type="InterPro" id="IPR000488">
    <property type="entry name" value="Death_dom"/>
</dbReference>
<dbReference type="SUPFAM" id="SSF57586">
    <property type="entry name" value="TNF receptor-like"/>
    <property type="match status" value="1"/>
</dbReference>
<keyword evidence="6 9" id="KW-1015">Disulfide bond</keyword>
<dbReference type="CDD" id="cd15837">
    <property type="entry name" value="TNFRSF26"/>
    <property type="match status" value="1"/>
</dbReference>
<dbReference type="InterPro" id="IPR001368">
    <property type="entry name" value="TNFR/NGFR_Cys_rich_reg"/>
</dbReference>
<dbReference type="Pfam" id="PF00531">
    <property type="entry name" value="Death"/>
    <property type="match status" value="1"/>
</dbReference>
<dbReference type="SUPFAM" id="SSF47986">
    <property type="entry name" value="DEATH domain"/>
    <property type="match status" value="1"/>
</dbReference>
<dbReference type="InterPro" id="IPR011029">
    <property type="entry name" value="DEATH-like_dom_sf"/>
</dbReference>
<dbReference type="Gene3D" id="2.10.50.10">
    <property type="entry name" value="Tumor Necrosis Factor Receptor, subunit A, domain 2"/>
    <property type="match status" value="2"/>
</dbReference>
<feature type="chain" id="PRO_5040193410" evidence="12">
    <location>
        <begin position="19"/>
        <end position="430"/>
    </location>
</feature>
<feature type="transmembrane region" description="Helical" evidence="11">
    <location>
        <begin position="178"/>
        <end position="204"/>
    </location>
</feature>
<sequence length="430" mass="47232">MSPCGLLLLLLLLGRVTTAPSVTECGPDEYEAEGLHLCCKLCPAGSYVSEHCTVNHSKGQCRECEPGTFTAHPTGMTSCLPCAQCREDQEVVTNCSRVSDRQCQCQQGSFYCDSPDCAEKCFRCTRCQGSVLQPCSATRDTVCAVETNQEPDERLIPFLQGGSAHLCHEGNGNSSEPFIAVAVAVAVAVVVVVVLFIIVIIVVYQKKGVQIRRRVVGCLKGESEEPGSPPPARSQPDDALLPLDPERGPSAAGVETDRELEEESLALAPRAGTCPGLSEDPEESIELRVPAIRVPGAHGPKGMAEQHRSRSSLEQEYEQTYFLKDTSCNTTSQTYYIFGQEVTPSKWNMFMTLIGLEGNEIERCRYENQGNLIEGHHKMLITWRNKLGREASIFKFMAALHQMRLRTCLENIINKLIAENILAKHAETPN</sequence>
<feature type="repeat" description="TNFR-Cys" evidence="9">
    <location>
        <begin position="104"/>
        <end position="143"/>
    </location>
</feature>
<proteinExistence type="predicted"/>
<dbReference type="Proteomes" id="UP000002281">
    <property type="component" value="Chromosome 12"/>
</dbReference>
<evidence type="ECO:0000256" key="6">
    <source>
        <dbReference type="ARBA" id="ARBA00023157"/>
    </source>
</evidence>
<dbReference type="SMART" id="SM00208">
    <property type="entry name" value="TNFR"/>
    <property type="match status" value="3"/>
</dbReference>
<keyword evidence="2" id="KW-0053">Apoptosis</keyword>
<evidence type="ECO:0000256" key="7">
    <source>
        <dbReference type="ARBA" id="ARBA00023170"/>
    </source>
</evidence>
<dbReference type="OrthoDB" id="8848202at2759"/>
<comment type="caution">
    <text evidence="9">Lacks conserved residue(s) required for the propagation of feature annotation.</text>
</comment>
<keyword evidence="8" id="KW-0325">Glycoprotein</keyword>
<accession>A0A9L0T6Q8</accession>
<dbReference type="Pfam" id="PF00020">
    <property type="entry name" value="TNFR_c6"/>
    <property type="match status" value="2"/>
</dbReference>
<dbReference type="GO" id="GO:0036462">
    <property type="term" value="P:TRAIL-activated apoptotic signaling pathway"/>
    <property type="evidence" value="ECO:0000318"/>
    <property type="project" value="GO_Central"/>
</dbReference>
<dbReference type="PROSITE" id="PS50017">
    <property type="entry name" value="DEATH_DOMAIN"/>
    <property type="match status" value="1"/>
</dbReference>
<dbReference type="GO" id="GO:0005886">
    <property type="term" value="C:plasma membrane"/>
    <property type="evidence" value="ECO:0000318"/>
    <property type="project" value="GO_Central"/>
</dbReference>
<evidence type="ECO:0000256" key="5">
    <source>
        <dbReference type="ARBA" id="ARBA00023136"/>
    </source>
</evidence>
<evidence type="ECO:0000259" key="14">
    <source>
        <dbReference type="PROSITE" id="PS50050"/>
    </source>
</evidence>
<gene>
    <name evidence="15" type="primary">LOC102150834</name>
</gene>
<reference evidence="15" key="3">
    <citation type="submission" date="2025-09" db="UniProtKB">
        <authorList>
            <consortium name="Ensembl"/>
        </authorList>
    </citation>
    <scope>IDENTIFICATION</scope>
    <source>
        <strain evidence="15">Thoroughbred</strain>
    </source>
</reference>
<evidence type="ECO:0000256" key="8">
    <source>
        <dbReference type="ARBA" id="ARBA00023180"/>
    </source>
</evidence>
<dbReference type="Ensembl" id="ENSECAT00000145627.1">
    <property type="protein sequence ID" value="ENSECAP00000083968.1"/>
    <property type="gene ID" value="ENSECAG00000035596.3"/>
</dbReference>
<evidence type="ECO:0000313" key="15">
    <source>
        <dbReference type="Ensembl" id="ENSECAP00000083968.1"/>
    </source>
</evidence>
<evidence type="ECO:0000256" key="11">
    <source>
        <dbReference type="SAM" id="Phobius"/>
    </source>
</evidence>
<dbReference type="Gene3D" id="1.10.533.10">
    <property type="entry name" value="Death Domain, Fas"/>
    <property type="match status" value="1"/>
</dbReference>
<feature type="domain" description="Death" evidence="13">
    <location>
        <begin position="346"/>
        <end position="416"/>
    </location>
</feature>
<feature type="disulfide bond" evidence="9">
    <location>
        <begin position="82"/>
        <end position="95"/>
    </location>
</feature>
<dbReference type="OMA" id="DSCECEN"/>
<dbReference type="SMART" id="SM00005">
    <property type="entry name" value="DEATH"/>
    <property type="match status" value="1"/>
</dbReference>
<feature type="region of interest" description="Disordered" evidence="10">
    <location>
        <begin position="220"/>
        <end position="256"/>
    </location>
</feature>
<dbReference type="GeneTree" id="ENSGT00930000151070"/>
<evidence type="ECO:0000256" key="4">
    <source>
        <dbReference type="ARBA" id="ARBA00022737"/>
    </source>
</evidence>
<evidence type="ECO:0000256" key="1">
    <source>
        <dbReference type="ARBA" id="ARBA00004370"/>
    </source>
</evidence>
<evidence type="ECO:0000313" key="16">
    <source>
        <dbReference type="Proteomes" id="UP000002281"/>
    </source>
</evidence>
<organism evidence="15 16">
    <name type="scientific">Equus caballus</name>
    <name type="common">Horse</name>
    <dbReference type="NCBI Taxonomy" id="9796"/>
    <lineage>
        <taxon>Eukaryota</taxon>
        <taxon>Metazoa</taxon>
        <taxon>Chordata</taxon>
        <taxon>Craniata</taxon>
        <taxon>Vertebrata</taxon>
        <taxon>Euteleostomi</taxon>
        <taxon>Mammalia</taxon>
        <taxon>Eutheria</taxon>
        <taxon>Laurasiatheria</taxon>
        <taxon>Perissodactyla</taxon>
        <taxon>Equidae</taxon>
        <taxon>Equus</taxon>
    </lineage>
</organism>
<feature type="disulfide bond" evidence="9">
    <location>
        <begin position="85"/>
        <end position="103"/>
    </location>
</feature>
<evidence type="ECO:0000256" key="10">
    <source>
        <dbReference type="SAM" id="MobiDB-lite"/>
    </source>
</evidence>
<protein>
    <submittedName>
        <fullName evidence="15">Uncharacterized protein</fullName>
    </submittedName>
</protein>
<dbReference type="SMR" id="A0A9L0T6Q8"/>
<feature type="domain" description="TNFR-Cys" evidence="14">
    <location>
        <begin position="104"/>
        <end position="143"/>
    </location>
</feature>
<keyword evidence="16" id="KW-1185">Reference proteome</keyword>
<feature type="domain" description="TNFR-Cys" evidence="14">
    <location>
        <begin position="63"/>
        <end position="103"/>
    </location>
</feature>
<dbReference type="AlphaFoldDB" id="A0A9L0T6Q8"/>
<dbReference type="GO" id="GO:0043065">
    <property type="term" value="P:positive regulation of apoptotic process"/>
    <property type="evidence" value="ECO:0000318"/>
    <property type="project" value="GO_Central"/>
</dbReference>
<evidence type="ECO:0000256" key="9">
    <source>
        <dbReference type="PROSITE-ProRule" id="PRU00206"/>
    </source>
</evidence>
<keyword evidence="11" id="KW-0812">Transmembrane</keyword>
<keyword evidence="5 11" id="KW-0472">Membrane</keyword>
<dbReference type="SMART" id="SM01411">
    <property type="entry name" value="Ephrin_rec_like"/>
    <property type="match status" value="1"/>
</dbReference>
<keyword evidence="11" id="KW-1133">Transmembrane helix</keyword>
<dbReference type="GO" id="GO:0009986">
    <property type="term" value="C:cell surface"/>
    <property type="evidence" value="ECO:0000318"/>
    <property type="project" value="GO_Central"/>
</dbReference>
<evidence type="ECO:0000256" key="12">
    <source>
        <dbReference type="SAM" id="SignalP"/>
    </source>
</evidence>
<reference evidence="15 16" key="1">
    <citation type="journal article" date="2009" name="Science">
        <title>Genome sequence, comparative analysis, and population genetics of the domestic horse.</title>
        <authorList>
            <consortium name="Broad Institute Genome Sequencing Platform"/>
            <consortium name="Broad Institute Whole Genome Assembly Team"/>
            <person name="Wade C.M."/>
            <person name="Giulotto E."/>
            <person name="Sigurdsson S."/>
            <person name="Zoli M."/>
            <person name="Gnerre S."/>
            <person name="Imsland F."/>
            <person name="Lear T.L."/>
            <person name="Adelson D.L."/>
            <person name="Bailey E."/>
            <person name="Bellone R.R."/>
            <person name="Bloecker H."/>
            <person name="Distl O."/>
            <person name="Edgar R.C."/>
            <person name="Garber M."/>
            <person name="Leeb T."/>
            <person name="Mauceli E."/>
            <person name="MacLeod J.N."/>
            <person name="Penedo M.C.T."/>
            <person name="Raison J.M."/>
            <person name="Sharpe T."/>
            <person name="Vogel J."/>
            <person name="Andersson L."/>
            <person name="Antczak D.F."/>
            <person name="Biagi T."/>
            <person name="Binns M.M."/>
            <person name="Chowdhary B.P."/>
            <person name="Coleman S.J."/>
            <person name="Della Valle G."/>
            <person name="Fryc S."/>
            <person name="Guerin G."/>
            <person name="Hasegawa T."/>
            <person name="Hill E.W."/>
            <person name="Jurka J."/>
            <person name="Kiialainen A."/>
            <person name="Lindgren G."/>
            <person name="Liu J."/>
            <person name="Magnani E."/>
            <person name="Mickelson J.R."/>
            <person name="Murray J."/>
            <person name="Nergadze S.G."/>
            <person name="Onofrio R."/>
            <person name="Pedroni S."/>
            <person name="Piras M.F."/>
            <person name="Raudsepp T."/>
            <person name="Rocchi M."/>
            <person name="Roeed K.H."/>
            <person name="Ryder O.A."/>
            <person name="Searle S."/>
            <person name="Skow L."/>
            <person name="Swinburne J.E."/>
            <person name="Syvaenen A.C."/>
            <person name="Tozaki T."/>
            <person name="Valberg S.J."/>
            <person name="Vaudin M."/>
            <person name="White J.R."/>
            <person name="Zody M.C."/>
            <person name="Lander E.S."/>
            <person name="Lindblad-Toh K."/>
        </authorList>
    </citation>
    <scope>NUCLEOTIDE SEQUENCE [LARGE SCALE GENOMIC DNA]</scope>
    <source>
        <strain evidence="15 16">Thoroughbred</strain>
    </source>
</reference>
<dbReference type="InterPro" id="IPR052491">
    <property type="entry name" value="TNFRSF10"/>
</dbReference>
<dbReference type="PANTHER" id="PTHR46330">
    <property type="entry name" value="TUMOR NECROSIS FACTOR RECEPTOR SUPERFAMILY MEMBER 10B"/>
    <property type="match status" value="1"/>
</dbReference>
<dbReference type="PROSITE" id="PS50050">
    <property type="entry name" value="TNFR_NGFR_2"/>
    <property type="match status" value="2"/>
</dbReference>
<feature type="signal peptide" evidence="12">
    <location>
        <begin position="1"/>
        <end position="18"/>
    </location>
</feature>
<dbReference type="PANTHER" id="PTHR46330:SF14">
    <property type="entry name" value="TUMOR NECROSIS FACTOR RECEPTOR SUPERFAMILY MEMBER 1A"/>
    <property type="match status" value="1"/>
</dbReference>
<comment type="subcellular location">
    <subcellularLocation>
        <location evidence="1">Membrane</location>
    </subcellularLocation>
</comment>
<dbReference type="InterPro" id="IPR034062">
    <property type="entry name" value="TNFRSF26_N"/>
</dbReference>
<keyword evidence="4" id="KW-0677">Repeat</keyword>
<reference evidence="15" key="2">
    <citation type="submission" date="2025-08" db="UniProtKB">
        <authorList>
            <consortium name="Ensembl"/>
        </authorList>
    </citation>
    <scope>IDENTIFICATION</scope>
    <source>
        <strain evidence="15">Thoroughbred</strain>
    </source>
</reference>
<keyword evidence="3 12" id="KW-0732">Signal</keyword>
<evidence type="ECO:0000259" key="13">
    <source>
        <dbReference type="PROSITE" id="PS50017"/>
    </source>
</evidence>
<feature type="disulfide bond" evidence="9">
    <location>
        <begin position="64"/>
        <end position="79"/>
    </location>
</feature>
<keyword evidence="7" id="KW-0675">Receptor</keyword>
<evidence type="ECO:0000256" key="2">
    <source>
        <dbReference type="ARBA" id="ARBA00022703"/>
    </source>
</evidence>
<name>A0A9L0T6Q8_HORSE</name>
<evidence type="ECO:0000256" key="3">
    <source>
        <dbReference type="ARBA" id="ARBA00022729"/>
    </source>
</evidence>
<feature type="repeat" description="TNFR-Cys" evidence="9">
    <location>
        <begin position="63"/>
        <end position="103"/>
    </location>
</feature>